<dbReference type="CDD" id="cd00207">
    <property type="entry name" value="fer2"/>
    <property type="match status" value="1"/>
</dbReference>
<dbReference type="PROSITE" id="PS51379">
    <property type="entry name" value="4FE4S_FER_2"/>
    <property type="match status" value="2"/>
</dbReference>
<dbReference type="FunFam" id="3.10.20.740:FF:000004">
    <property type="entry name" value="NADH-quinone oxidoreductase"/>
    <property type="match status" value="1"/>
</dbReference>
<dbReference type="PROSITE" id="PS51839">
    <property type="entry name" value="4FE4S_HC3"/>
    <property type="match status" value="1"/>
</dbReference>
<evidence type="ECO:0000256" key="13">
    <source>
        <dbReference type="ARBA" id="ARBA00023136"/>
    </source>
</evidence>
<dbReference type="PROSITE" id="PS00551">
    <property type="entry name" value="MOLYBDOPTERIN_PROK_1"/>
    <property type="match status" value="1"/>
</dbReference>
<dbReference type="GO" id="GO:0051539">
    <property type="term" value="F:4 iron, 4 sulfur cluster binding"/>
    <property type="evidence" value="ECO:0007669"/>
    <property type="project" value="UniProtKB-KW"/>
</dbReference>
<feature type="domain" description="4Fe-4S ferredoxin-type" evidence="16">
    <location>
        <begin position="139"/>
        <end position="168"/>
    </location>
</feature>
<dbReference type="Pfam" id="PF00384">
    <property type="entry name" value="Molybdopterin"/>
    <property type="match status" value="1"/>
</dbReference>
<dbReference type="Pfam" id="PF04879">
    <property type="entry name" value="Molybdop_Fe4S4"/>
    <property type="match status" value="1"/>
</dbReference>
<dbReference type="PROSITE" id="PS51669">
    <property type="entry name" value="4FE4S_MOW_BIS_MGD"/>
    <property type="match status" value="1"/>
</dbReference>
<feature type="domain" description="2Fe-2S ferredoxin-type" evidence="15">
    <location>
        <begin position="1"/>
        <end position="78"/>
    </location>
</feature>
<evidence type="ECO:0000256" key="6">
    <source>
        <dbReference type="ARBA" id="ARBA00022719"/>
    </source>
</evidence>
<keyword evidence="6" id="KW-0874">Quinone</keyword>
<dbReference type="SUPFAM" id="SSF50692">
    <property type="entry name" value="ADC-like"/>
    <property type="match status" value="1"/>
</dbReference>
<protein>
    <submittedName>
        <fullName evidence="19">4Fe-4S dicluster domain-containing protein</fullName>
    </submittedName>
</protein>
<dbReference type="Pfam" id="PF10588">
    <property type="entry name" value="NADH-G_4Fe-4S_3"/>
    <property type="match status" value="1"/>
</dbReference>
<dbReference type="GO" id="GO:0016020">
    <property type="term" value="C:membrane"/>
    <property type="evidence" value="ECO:0007669"/>
    <property type="project" value="UniProtKB-SubCell"/>
</dbReference>
<evidence type="ECO:0000313" key="20">
    <source>
        <dbReference type="Proteomes" id="UP000283063"/>
    </source>
</evidence>
<dbReference type="GO" id="GO:0048038">
    <property type="term" value="F:quinone binding"/>
    <property type="evidence" value="ECO:0007669"/>
    <property type="project" value="UniProtKB-KW"/>
</dbReference>
<dbReference type="InterPro" id="IPR050123">
    <property type="entry name" value="Prok_molybdopt-oxidoreductase"/>
</dbReference>
<dbReference type="InterPro" id="IPR017896">
    <property type="entry name" value="4Fe4S_Fe-S-bd"/>
</dbReference>
<keyword evidence="10" id="KW-0411">Iron-sulfur</keyword>
<dbReference type="InterPro" id="IPR001041">
    <property type="entry name" value="2Fe-2S_ferredoxin-type"/>
</dbReference>
<evidence type="ECO:0000256" key="7">
    <source>
        <dbReference type="ARBA" id="ARBA00022723"/>
    </source>
</evidence>
<dbReference type="InterPro" id="IPR006963">
    <property type="entry name" value="Mopterin_OxRdtase_4Fe-4S_dom"/>
</dbReference>
<dbReference type="RefSeq" id="WP_127747901.1">
    <property type="nucleotide sequence ID" value="NZ_CP033219.1"/>
</dbReference>
<feature type="domain" description="4Fe-4S His(Cys)3-ligated-type" evidence="18">
    <location>
        <begin position="78"/>
        <end position="117"/>
    </location>
</feature>
<dbReference type="OrthoDB" id="9810782at2"/>
<dbReference type="InterPro" id="IPR019574">
    <property type="entry name" value="NADH_UbQ_OxRdtase_Gsu_4Fe4S-bd"/>
</dbReference>
<dbReference type="SMART" id="SM00929">
    <property type="entry name" value="NADH-G_4Fe-4S_3"/>
    <property type="match status" value="1"/>
</dbReference>
<dbReference type="Gene3D" id="3.10.20.740">
    <property type="match status" value="1"/>
</dbReference>
<dbReference type="SUPFAM" id="SSF54292">
    <property type="entry name" value="2Fe-2S ferredoxin-like"/>
    <property type="match status" value="1"/>
</dbReference>
<dbReference type="Proteomes" id="UP000283063">
    <property type="component" value="Chromosome"/>
</dbReference>
<dbReference type="PROSITE" id="PS00641">
    <property type="entry name" value="COMPLEX1_75K_1"/>
    <property type="match status" value="1"/>
</dbReference>
<evidence type="ECO:0000259" key="15">
    <source>
        <dbReference type="PROSITE" id="PS51085"/>
    </source>
</evidence>
<dbReference type="InterPro" id="IPR017900">
    <property type="entry name" value="4Fe4S_Fe_S_CS"/>
</dbReference>
<reference evidence="19 20" key="1">
    <citation type="submission" date="2018-10" db="EMBL/GenBank/DDBJ databases">
        <title>Parasedimentitalea marina sp. nov., a psychrophilic bacterium isolated from deep seawater of the New Britain Trench.</title>
        <authorList>
            <person name="Cao J."/>
        </authorList>
    </citation>
    <scope>NUCLEOTIDE SEQUENCE [LARGE SCALE GENOMIC DNA]</scope>
    <source>
        <strain evidence="19 20">W43</strain>
    </source>
</reference>
<evidence type="ECO:0000256" key="1">
    <source>
        <dbReference type="ARBA" id="ARBA00001966"/>
    </source>
</evidence>
<dbReference type="AlphaFoldDB" id="A0A3T0MZZ4"/>
<dbReference type="InterPro" id="IPR027467">
    <property type="entry name" value="MopterinOxRdtase_cofactor_BS"/>
</dbReference>
<name>A0A3T0MZZ4_9RHOB</name>
<keyword evidence="7" id="KW-0479">Metal-binding</keyword>
<feature type="domain" description="4Fe-4S Mo/W bis-MGD-type" evidence="17">
    <location>
        <begin position="217"/>
        <end position="273"/>
    </location>
</feature>
<dbReference type="GO" id="GO:0042773">
    <property type="term" value="P:ATP synthesis coupled electron transport"/>
    <property type="evidence" value="ECO:0007669"/>
    <property type="project" value="InterPro"/>
</dbReference>
<proteinExistence type="inferred from homology"/>
<dbReference type="Pfam" id="PF22117">
    <property type="entry name" value="Fer4_Nqo3"/>
    <property type="match status" value="1"/>
</dbReference>
<accession>A0A3T0MZZ4</accession>
<dbReference type="PROSITE" id="PS00642">
    <property type="entry name" value="COMPLEX1_75K_2"/>
    <property type="match status" value="1"/>
</dbReference>
<comment type="subcellular location">
    <subcellularLocation>
        <location evidence="2">Membrane</location>
    </subcellularLocation>
</comment>
<dbReference type="Gene3D" id="3.30.70.20">
    <property type="match status" value="1"/>
</dbReference>
<dbReference type="GO" id="GO:0003954">
    <property type="term" value="F:NADH dehydrogenase activity"/>
    <property type="evidence" value="ECO:0007669"/>
    <property type="project" value="TreeGrafter"/>
</dbReference>
<dbReference type="InterPro" id="IPR009010">
    <property type="entry name" value="Asp_de-COase-like_dom_sf"/>
</dbReference>
<gene>
    <name evidence="19" type="ORF">EBB79_05225</name>
</gene>
<keyword evidence="13" id="KW-0472">Membrane</keyword>
<comment type="cofactor">
    <cofactor evidence="1">
        <name>[4Fe-4S] cluster</name>
        <dbReference type="ChEBI" id="CHEBI:49883"/>
    </cofactor>
</comment>
<evidence type="ECO:0000256" key="9">
    <source>
        <dbReference type="ARBA" id="ARBA00023004"/>
    </source>
</evidence>
<keyword evidence="8" id="KW-1278">Translocase</keyword>
<dbReference type="SUPFAM" id="SSF54862">
    <property type="entry name" value="4Fe-4S ferredoxins"/>
    <property type="match status" value="1"/>
</dbReference>
<dbReference type="GO" id="GO:0046872">
    <property type="term" value="F:metal ion binding"/>
    <property type="evidence" value="ECO:0007669"/>
    <property type="project" value="UniProtKB-KW"/>
</dbReference>
<evidence type="ECO:0000256" key="4">
    <source>
        <dbReference type="ARBA" id="ARBA00022485"/>
    </source>
</evidence>
<dbReference type="GO" id="GO:0008137">
    <property type="term" value="F:NADH dehydrogenase (ubiquinone) activity"/>
    <property type="evidence" value="ECO:0007669"/>
    <property type="project" value="InterPro"/>
</dbReference>
<dbReference type="PANTHER" id="PTHR43105">
    <property type="entry name" value="RESPIRATORY NITRATE REDUCTASE"/>
    <property type="match status" value="1"/>
</dbReference>
<evidence type="ECO:0000256" key="12">
    <source>
        <dbReference type="ARBA" id="ARBA00023075"/>
    </source>
</evidence>
<keyword evidence="20" id="KW-1185">Reference proteome</keyword>
<evidence type="ECO:0000256" key="8">
    <source>
        <dbReference type="ARBA" id="ARBA00022967"/>
    </source>
</evidence>
<dbReference type="Gene3D" id="3.40.228.10">
    <property type="entry name" value="Dimethylsulfoxide Reductase, domain 2"/>
    <property type="match status" value="1"/>
</dbReference>
<evidence type="ECO:0000256" key="3">
    <source>
        <dbReference type="ARBA" id="ARBA00005404"/>
    </source>
</evidence>
<keyword evidence="9" id="KW-0408">Iron</keyword>
<dbReference type="EMBL" id="CP033219">
    <property type="protein sequence ID" value="AZV77346.1"/>
    <property type="molecule type" value="Genomic_DNA"/>
</dbReference>
<evidence type="ECO:0000256" key="10">
    <source>
        <dbReference type="ARBA" id="ARBA00023014"/>
    </source>
</evidence>
<comment type="similarity">
    <text evidence="3">Belongs to the complex I 75 kDa subunit family.</text>
</comment>
<dbReference type="PANTHER" id="PTHR43105:SF10">
    <property type="entry name" value="NADH-QUINONE OXIDOREDUCTASE SUBUNIT G"/>
    <property type="match status" value="1"/>
</dbReference>
<evidence type="ECO:0000259" key="16">
    <source>
        <dbReference type="PROSITE" id="PS51379"/>
    </source>
</evidence>
<keyword evidence="5" id="KW-0001">2Fe-2S</keyword>
<evidence type="ECO:0000259" key="17">
    <source>
        <dbReference type="PROSITE" id="PS51669"/>
    </source>
</evidence>
<feature type="domain" description="4Fe-4S ferredoxin-type" evidence="16">
    <location>
        <begin position="176"/>
        <end position="208"/>
    </location>
</feature>
<dbReference type="SUPFAM" id="SSF53706">
    <property type="entry name" value="Formate dehydrogenase/DMSO reductase, domains 1-3"/>
    <property type="match status" value="1"/>
</dbReference>
<keyword evidence="12" id="KW-0830">Ubiquinone</keyword>
<comment type="cofactor">
    <cofactor evidence="14">
        <name>[2Fe-2S] cluster</name>
        <dbReference type="ChEBI" id="CHEBI:190135"/>
    </cofactor>
</comment>
<organism evidence="19 20">
    <name type="scientific">Parasedimentitalea marina</name>
    <dbReference type="NCBI Taxonomy" id="2483033"/>
    <lineage>
        <taxon>Bacteria</taxon>
        <taxon>Pseudomonadati</taxon>
        <taxon>Pseudomonadota</taxon>
        <taxon>Alphaproteobacteria</taxon>
        <taxon>Rhodobacterales</taxon>
        <taxon>Paracoccaceae</taxon>
        <taxon>Parasedimentitalea</taxon>
    </lineage>
</organism>
<dbReference type="InterPro" id="IPR006656">
    <property type="entry name" value="Mopterin_OxRdtase"/>
</dbReference>
<dbReference type="Gene3D" id="2.20.25.90">
    <property type="entry name" value="ADC-like domains"/>
    <property type="match status" value="1"/>
</dbReference>
<dbReference type="PROSITE" id="PS00198">
    <property type="entry name" value="4FE4S_FER_1"/>
    <property type="match status" value="1"/>
</dbReference>
<evidence type="ECO:0000256" key="5">
    <source>
        <dbReference type="ARBA" id="ARBA00022714"/>
    </source>
</evidence>
<dbReference type="GO" id="GO:0051537">
    <property type="term" value="F:2 iron, 2 sulfur cluster binding"/>
    <property type="evidence" value="ECO:0007669"/>
    <property type="project" value="UniProtKB-KW"/>
</dbReference>
<dbReference type="InterPro" id="IPR000283">
    <property type="entry name" value="NADH_UbQ_OxRdtase_75kDa_su_CS"/>
</dbReference>
<evidence type="ECO:0000256" key="11">
    <source>
        <dbReference type="ARBA" id="ARBA00023027"/>
    </source>
</evidence>
<dbReference type="KEGG" id="sedi:EBB79_05225"/>
<dbReference type="Gene3D" id="3.40.50.740">
    <property type="match status" value="2"/>
</dbReference>
<evidence type="ECO:0000256" key="14">
    <source>
        <dbReference type="ARBA" id="ARBA00034078"/>
    </source>
</evidence>
<keyword evidence="11" id="KW-0520">NAD</keyword>
<keyword evidence="4" id="KW-0004">4Fe-4S</keyword>
<sequence length="807" mass="88046">MVSCTFDGQTLEVDPGTTILTAARMTGVEIPTFCYHERLSLSASCRMCLVEVEGRNKLEPACATVIAPDMVIHSQSARVVSTRQDMLEMLLANHPLDCPVCDKGGECELQDTVFDYGKGSSRLRDDKRVFRKDDIELNAVIVFNANRCIQCQRCVRVCEEVVGDVALGTAERGLDSEITGVGNSLKDCSHCGNCIEVCPVGALMSVPYRYKARPWDLVKTETICGMCGTGCSMSVEFSEGRFKRVKSDPETGLNGELLCAKGRFGFDAIDGGKRIEQPMIRKNGVLKPVSWGEAIECIASTARDIKTRKTRIQGSISARQTTETGFVFQQLMRQVFGTQDIRSSTRFGGLDTPDAVTALAQVMTGGMQRKPLQSLLEADCIFLLGSNITDENPVSGYLLRSAMSDPNKRLIISSSRPCGLDPLAAATLRLLPGEEAGLLSDLIREDPQISDSAAGAFTHKARSILTEAQDIALLIGTEFLRSSKAEACLRWIEQLVDHFGAQGKAVRLQFLFDRPNQLGLWDIGCLAGAAPGWQAIHTTPPDPDAHVDLHYVLGADPMSQDTQTSSSFLVFHGSHYNHTAKLADVVLPAASYGEEAGHFTNHEGRVQALRSVRSPDQNLVPTREVFNQISQAMGQGALPVAADQVRNKITAEYTGFGQFDQPADHGGNDLAYNWPKTHSPLAPLDHLPQPPPATERRRFLVTGDSLFQSGQLAARSSVLSSLDDGPYVEMNPGSGSDRAFEGMMVTIFSAGGNFTAPLRINRSFDEQIVFIPERFLMEHGKRNLACVEYPRTVDVVLSGRRDPSKYG</sequence>
<dbReference type="SMART" id="SM00926">
    <property type="entry name" value="Molybdop_Fe4S4"/>
    <property type="match status" value="1"/>
</dbReference>
<dbReference type="InterPro" id="IPR054351">
    <property type="entry name" value="NADH_UbQ_OxRdtase_ferredoxin"/>
</dbReference>
<dbReference type="Pfam" id="PF13510">
    <property type="entry name" value="Fer2_4"/>
    <property type="match status" value="1"/>
</dbReference>
<dbReference type="PROSITE" id="PS51085">
    <property type="entry name" value="2FE2S_FER_2"/>
    <property type="match status" value="1"/>
</dbReference>
<evidence type="ECO:0000259" key="18">
    <source>
        <dbReference type="PROSITE" id="PS51839"/>
    </source>
</evidence>
<dbReference type="InterPro" id="IPR036010">
    <property type="entry name" value="2Fe-2S_ferredoxin-like_sf"/>
</dbReference>
<evidence type="ECO:0000313" key="19">
    <source>
        <dbReference type="EMBL" id="AZV77346.1"/>
    </source>
</evidence>
<evidence type="ECO:0000256" key="2">
    <source>
        <dbReference type="ARBA" id="ARBA00004370"/>
    </source>
</evidence>
<dbReference type="FunFam" id="3.30.70.20:FF:000002">
    <property type="entry name" value="NADH-ubiquinone oxidoreductase 75 kDa subunit"/>
    <property type="match status" value="1"/>
</dbReference>